<comment type="subcellular location">
    <subcellularLocation>
        <location evidence="9">Cell membrane</location>
        <topology evidence="9">Multi-pass membrane protein</topology>
    </subcellularLocation>
    <subcellularLocation>
        <location evidence="1">Endomembrane system</location>
        <topology evidence="1">Multi-pass membrane protein</topology>
    </subcellularLocation>
</comment>
<keyword evidence="8 9" id="KW-0472">Membrane</keyword>
<comment type="caution">
    <text evidence="9">Lacks conserved residue(s) required for the propagation of feature annotation.</text>
</comment>
<keyword evidence="12" id="KW-1185">Reference proteome</keyword>
<feature type="transmembrane region" description="Helical" evidence="9">
    <location>
        <begin position="739"/>
        <end position="756"/>
    </location>
</feature>
<feature type="transmembrane region" description="Helical" evidence="9">
    <location>
        <begin position="185"/>
        <end position="203"/>
    </location>
</feature>
<feature type="transmembrane region" description="Helical" evidence="9">
    <location>
        <begin position="147"/>
        <end position="173"/>
    </location>
</feature>
<dbReference type="NCBIfam" id="NF001960">
    <property type="entry name" value="PRK00733.3-5"/>
    <property type="match status" value="1"/>
</dbReference>
<dbReference type="EMBL" id="JAGEOJ010000038">
    <property type="protein sequence ID" value="MBO2455512.1"/>
    <property type="molecule type" value="Genomic_DNA"/>
</dbReference>
<dbReference type="InterPro" id="IPR004131">
    <property type="entry name" value="PPase-energised_H-pump"/>
</dbReference>
<keyword evidence="2 9" id="KW-0813">Transport</keyword>
<evidence type="ECO:0000256" key="6">
    <source>
        <dbReference type="ARBA" id="ARBA00022989"/>
    </source>
</evidence>
<feature type="transmembrane region" description="Helical" evidence="9">
    <location>
        <begin position="254"/>
        <end position="272"/>
    </location>
</feature>
<name>A0A939TDE8_9ACTN</name>
<dbReference type="Pfam" id="PF03030">
    <property type="entry name" value="H_PPase"/>
    <property type="match status" value="1"/>
</dbReference>
<keyword evidence="4 9" id="KW-0460">Magnesium</keyword>
<evidence type="ECO:0000256" key="9">
    <source>
        <dbReference type="HAMAP-Rule" id="MF_01129"/>
    </source>
</evidence>
<feature type="site" description="Determinant of potassium independence" evidence="9">
    <location>
        <position position="497"/>
    </location>
</feature>
<feature type="compositionally biased region" description="Basic and acidic residues" evidence="10">
    <location>
        <begin position="847"/>
        <end position="862"/>
    </location>
</feature>
<proteinExistence type="inferred from homology"/>
<feature type="transmembrane region" description="Helical" evidence="9">
    <location>
        <begin position="437"/>
        <end position="456"/>
    </location>
</feature>
<evidence type="ECO:0000313" key="11">
    <source>
        <dbReference type="EMBL" id="MBO2455512.1"/>
    </source>
</evidence>
<feature type="transmembrane region" description="Helical" evidence="9">
    <location>
        <begin position="554"/>
        <end position="576"/>
    </location>
</feature>
<evidence type="ECO:0000256" key="2">
    <source>
        <dbReference type="ARBA" id="ARBA00022448"/>
    </source>
</evidence>
<comment type="caution">
    <text evidence="11">The sequence shown here is derived from an EMBL/GenBank/DDBJ whole genome shotgun (WGS) entry which is preliminary data.</text>
</comment>
<keyword evidence="9" id="KW-1003">Cell membrane</keyword>
<evidence type="ECO:0000256" key="5">
    <source>
        <dbReference type="ARBA" id="ARBA00022967"/>
    </source>
</evidence>
<feature type="transmembrane region" description="Helical" evidence="9">
    <location>
        <begin position="278"/>
        <end position="299"/>
    </location>
</feature>
<feature type="transmembrane region" description="Helical" evidence="9">
    <location>
        <begin position="351"/>
        <end position="374"/>
    </location>
</feature>
<dbReference type="NCBIfam" id="TIGR01104">
    <property type="entry name" value="V_PPase"/>
    <property type="match status" value="1"/>
</dbReference>
<dbReference type="AlphaFoldDB" id="A0A939TDE8"/>
<dbReference type="PIRSF" id="PIRSF001265">
    <property type="entry name" value="H+-PPase"/>
    <property type="match status" value="1"/>
</dbReference>
<evidence type="ECO:0000256" key="10">
    <source>
        <dbReference type="SAM" id="MobiDB-lite"/>
    </source>
</evidence>
<dbReference type="NCBIfam" id="NF001952">
    <property type="entry name" value="PRK00733.1-4"/>
    <property type="match status" value="1"/>
</dbReference>
<evidence type="ECO:0000256" key="7">
    <source>
        <dbReference type="ARBA" id="ARBA00023065"/>
    </source>
</evidence>
<comment type="cofactor">
    <cofactor evidence="9">
        <name>Mg(2+)</name>
        <dbReference type="ChEBI" id="CHEBI:18420"/>
    </cofactor>
</comment>
<comment type="function">
    <text evidence="9">Proton pump that utilizes the energy of pyrophosphate hydrolysis as the driving force for proton movement across the membrane. Generates a proton motive force.</text>
</comment>
<evidence type="ECO:0000256" key="1">
    <source>
        <dbReference type="ARBA" id="ARBA00004127"/>
    </source>
</evidence>
<comment type="similarity">
    <text evidence="9">Belongs to the H(+)-translocating pyrophosphatase (TC 3.A.10) family. K(+)-insensitive subfamily.</text>
</comment>
<dbReference type="GO" id="GO:0012505">
    <property type="term" value="C:endomembrane system"/>
    <property type="evidence" value="ECO:0007669"/>
    <property type="project" value="UniProtKB-SubCell"/>
</dbReference>
<keyword evidence="3 9" id="KW-0812">Transmembrane</keyword>
<gene>
    <name evidence="9" type="primary">hppA</name>
    <name evidence="11" type="ORF">J4573_51140</name>
</gene>
<dbReference type="HAMAP" id="MF_01129">
    <property type="entry name" value="PPase_energized_pump"/>
    <property type="match status" value="1"/>
</dbReference>
<feature type="compositionally biased region" description="Acidic residues" evidence="10">
    <location>
        <begin position="792"/>
        <end position="806"/>
    </location>
</feature>
<dbReference type="GO" id="GO:0005886">
    <property type="term" value="C:plasma membrane"/>
    <property type="evidence" value="ECO:0007669"/>
    <property type="project" value="UniProtKB-SubCell"/>
</dbReference>
<dbReference type="GO" id="GO:0009678">
    <property type="term" value="F:diphosphate hydrolysis-driven proton transmembrane transporter activity"/>
    <property type="evidence" value="ECO:0007669"/>
    <property type="project" value="UniProtKB-UniRule"/>
</dbReference>
<dbReference type="RefSeq" id="WP_208263739.1">
    <property type="nucleotide sequence ID" value="NZ_JAGEOJ010000038.1"/>
</dbReference>
<evidence type="ECO:0000313" key="12">
    <source>
        <dbReference type="Proteomes" id="UP000669179"/>
    </source>
</evidence>
<feature type="transmembrane region" description="Helical" evidence="9">
    <location>
        <begin position="74"/>
        <end position="93"/>
    </location>
</feature>
<evidence type="ECO:0000256" key="8">
    <source>
        <dbReference type="ARBA" id="ARBA00023136"/>
    </source>
</evidence>
<dbReference type="EC" id="7.1.3.1" evidence="9"/>
<dbReference type="PANTHER" id="PTHR31998">
    <property type="entry name" value="K(+)-INSENSITIVE PYROPHOSPHATE-ENERGIZED PROTON PUMP"/>
    <property type="match status" value="1"/>
</dbReference>
<feature type="transmembrane region" description="Helical" evidence="9">
    <location>
        <begin position="105"/>
        <end position="126"/>
    </location>
</feature>
<keyword evidence="7 9" id="KW-0406">Ion transport</keyword>
<keyword evidence="11" id="KW-0378">Hydrolase</keyword>
<dbReference type="Proteomes" id="UP000669179">
    <property type="component" value="Unassembled WGS sequence"/>
</dbReference>
<dbReference type="GO" id="GO:0004427">
    <property type="term" value="F:inorganic diphosphate phosphatase activity"/>
    <property type="evidence" value="ECO:0007669"/>
    <property type="project" value="UniProtKB-UniRule"/>
</dbReference>
<keyword evidence="9" id="KW-0375">Hydrogen ion transport</keyword>
<sequence>MPGLSLSSSASSEVDLGGGDLTLVVVVGVVALLALAVAGGLVREVLAAGQGTDKMQSIAKAVQEGASAYLKRQFRTVAVFVVLIPLVLLLLPADSASERIGRSVFFVIGALFSATTGFAGMWLAVRGNVRVAAAAREEGGERKAMRIAFRTGGVAGMFTVGLGLFGAAVVVLAYKGDAPKVLEGFGFGAALLAMFMRVGGGIFTKAADVGADLVGKVEQGIPEDDPRNAATIADNVGDNVGDCAGMAADLFESYAVMLVAALILGTAAFGTQGLVFPLIVPMIGVITAVIGIFAVAPRAKDRSGMSAINRGFFISAIISAILVAIATFSYLPSSFKDLNGVTDPKILGLDANPQVVALGAVLIGILLASTIQLLTGYFTETNRKPVMEVTDSARTGPATVILSGISLGLESAVYTALVIGAAVYGAFLLGFGNTTVALFAVAMAGTGLLTTVGVIVSMDTFGPVSDNAQGIAEMSGDVEGEAAAVLERLDAVGNTTKAITKGIAIATAVLAATALFGSFRTTVVSALADASNDAKDALGSQFSTFNLGIDSPNVLIGLIIGAAVVFMFSGLAIMAVGRAAGRVVVEVREQFRTKPGIMDYTETPDYDRVVDICTADAQRELATPGLLAIMTPIAVGFGLGYAPLGAFLAGAIACGVLMAVFLANAGGAWDNAKKLVEEGKLGGKGSDAHEATIIGDTVGDPFKDTAGPAINPLIKVMNLVALLIADAVVTYAGNTPLRVGVTVVSVGIVVAAVVVSKRRSDPIGSSGQPAVAGGTETAVAPASDGAVADSGAESEAESEAGPEAEAVEAAPEVEAGQNGSEAAGEKAEVDAEAEVDGAAETAGDVPPKPRPDSDREESANKA</sequence>
<comment type="subunit">
    <text evidence="9">Homodimer.</text>
</comment>
<feature type="transmembrane region" description="Helical" evidence="9">
    <location>
        <begin position="713"/>
        <end position="733"/>
    </location>
</feature>
<protein>
    <recommendedName>
        <fullName evidence="9">K(+)-insensitive pyrophosphate-energized proton pump</fullName>
        <ecNumber evidence="9">7.1.3.1</ecNumber>
    </recommendedName>
    <alternativeName>
        <fullName evidence="9">Membrane-bound proton-translocating pyrophosphatase</fullName>
    </alternativeName>
    <alternativeName>
        <fullName evidence="9">Pyrophosphate-energized inorganic pyrophosphatase</fullName>
        <shortName evidence="9">H(+)-PPase</shortName>
    </alternativeName>
</protein>
<keyword evidence="6 9" id="KW-1133">Transmembrane helix</keyword>
<reference evidence="11" key="1">
    <citation type="submission" date="2021-03" db="EMBL/GenBank/DDBJ databases">
        <authorList>
            <person name="Kanchanasin P."/>
            <person name="Saeng-In P."/>
            <person name="Phongsopitanun W."/>
            <person name="Yuki M."/>
            <person name="Kudo T."/>
            <person name="Ohkuma M."/>
            <person name="Tanasupawat S."/>
        </authorList>
    </citation>
    <scope>NUCLEOTIDE SEQUENCE</scope>
    <source>
        <strain evidence="11">GKU 128</strain>
    </source>
</reference>
<feature type="region of interest" description="Disordered" evidence="10">
    <location>
        <begin position="760"/>
        <end position="862"/>
    </location>
</feature>
<feature type="transmembrane region" description="Helical" evidence="9">
    <location>
        <begin position="311"/>
        <end position="331"/>
    </location>
</feature>
<feature type="transmembrane region" description="Helical" evidence="9">
    <location>
        <begin position="647"/>
        <end position="665"/>
    </location>
</feature>
<feature type="transmembrane region" description="Helical" evidence="9">
    <location>
        <begin position="20"/>
        <end position="42"/>
    </location>
</feature>
<feature type="transmembrane region" description="Helical" evidence="9">
    <location>
        <begin position="621"/>
        <end position="641"/>
    </location>
</feature>
<evidence type="ECO:0000256" key="4">
    <source>
        <dbReference type="ARBA" id="ARBA00022842"/>
    </source>
</evidence>
<feature type="transmembrane region" description="Helical" evidence="9">
    <location>
        <begin position="498"/>
        <end position="519"/>
    </location>
</feature>
<evidence type="ECO:0000256" key="3">
    <source>
        <dbReference type="ARBA" id="ARBA00022692"/>
    </source>
</evidence>
<organism evidence="11 12">
    <name type="scientific">Actinomadura barringtoniae</name>
    <dbReference type="NCBI Taxonomy" id="1427535"/>
    <lineage>
        <taxon>Bacteria</taxon>
        <taxon>Bacillati</taxon>
        <taxon>Actinomycetota</taxon>
        <taxon>Actinomycetes</taxon>
        <taxon>Streptosporangiales</taxon>
        <taxon>Thermomonosporaceae</taxon>
        <taxon>Actinomadura</taxon>
    </lineage>
</organism>
<keyword evidence="5 9" id="KW-1278">Translocase</keyword>
<accession>A0A939TDE8</accession>
<dbReference type="GO" id="GO:0000287">
    <property type="term" value="F:magnesium ion binding"/>
    <property type="evidence" value="ECO:0007669"/>
    <property type="project" value="UniProtKB-UniRule"/>
</dbReference>
<comment type="catalytic activity">
    <reaction evidence="9">
        <text>diphosphate + H2O + H(+)(in) = 2 phosphate + 2 H(+)(out)</text>
        <dbReference type="Rhea" id="RHEA:13973"/>
        <dbReference type="ChEBI" id="CHEBI:15377"/>
        <dbReference type="ChEBI" id="CHEBI:15378"/>
        <dbReference type="ChEBI" id="CHEBI:33019"/>
        <dbReference type="ChEBI" id="CHEBI:43474"/>
        <dbReference type="EC" id="7.1.3.1"/>
    </reaction>
</comment>